<dbReference type="RefSeq" id="WP_066405659.1">
    <property type="nucleotide sequence ID" value="NZ_CP011390.1"/>
</dbReference>
<dbReference type="KEGG" id="fla:SY85_14650"/>
<dbReference type="EMBL" id="CP011390">
    <property type="protein sequence ID" value="ANE51558.1"/>
    <property type="molecule type" value="Genomic_DNA"/>
</dbReference>
<dbReference type="Proteomes" id="UP000077177">
    <property type="component" value="Chromosome"/>
</dbReference>
<feature type="signal peptide" evidence="1">
    <location>
        <begin position="1"/>
        <end position="20"/>
    </location>
</feature>
<evidence type="ECO:0000256" key="1">
    <source>
        <dbReference type="SAM" id="SignalP"/>
    </source>
</evidence>
<gene>
    <name evidence="2" type="ORF">SY85_14650</name>
</gene>
<dbReference type="AlphaFoldDB" id="A0A172TX66"/>
<keyword evidence="3" id="KW-1185">Reference proteome</keyword>
<keyword evidence="1" id="KW-0732">Signal</keyword>
<evidence type="ECO:0000313" key="2">
    <source>
        <dbReference type="EMBL" id="ANE51558.1"/>
    </source>
</evidence>
<reference evidence="2 3" key="2">
    <citation type="journal article" date="2016" name="Int. J. Syst. Evol. Microbiol.">
        <title>Flavisolibacter tropicus sp. nov., isolated from tropical soil.</title>
        <authorList>
            <person name="Lee J.J."/>
            <person name="Kang M.S."/>
            <person name="Kim G.S."/>
            <person name="Lee C.S."/>
            <person name="Lim S."/>
            <person name="Lee J."/>
            <person name="Roh S.H."/>
            <person name="Kang H."/>
            <person name="Ha J.M."/>
            <person name="Bae S."/>
            <person name="Jung H.Y."/>
            <person name="Kim M.K."/>
        </authorList>
    </citation>
    <scope>NUCLEOTIDE SEQUENCE [LARGE SCALE GENOMIC DNA]</scope>
    <source>
        <strain evidence="2 3">LCS9</strain>
    </source>
</reference>
<reference evidence="3" key="1">
    <citation type="submission" date="2015-01" db="EMBL/GenBank/DDBJ databases">
        <title>Flavisolibacter sp./LCS9/ whole genome sequencing.</title>
        <authorList>
            <person name="Kim M.K."/>
            <person name="Srinivasan S."/>
            <person name="Lee J.-J."/>
        </authorList>
    </citation>
    <scope>NUCLEOTIDE SEQUENCE [LARGE SCALE GENOMIC DNA]</scope>
    <source>
        <strain evidence="3">LCS9</strain>
    </source>
</reference>
<feature type="chain" id="PRO_5008001320" evidence="1">
    <location>
        <begin position="21"/>
        <end position="301"/>
    </location>
</feature>
<sequence length="301" mass="34235">MRTVFLWLALACCPSISLLASEHPILQSLITDLDQNVEPLVLKLNASGYEENIDKAFQQAGLRVFMKADKGTRPTTYILEQCGNQITGYSREITSMESLLLAKELKTQGYKKLEKDRDRYRKNNINVELYADDSHLLLARHYIYVSRKNSCQNNDLAAPLAPVLNLRPTTLDIALANMKHDRTAIKLAAAKIAFTEFTEKETADSVCYKKAQQTFMVKFCNNNVRHFELQLNAGDGSSLVASVEKTNFHKIKDDTAANNAYCRTYDNGTYEVTVYYYGDKYGREFNENAYKIELLDKQSCL</sequence>
<evidence type="ECO:0000313" key="3">
    <source>
        <dbReference type="Proteomes" id="UP000077177"/>
    </source>
</evidence>
<accession>A0A172TX66</accession>
<name>A0A172TX66_9BACT</name>
<proteinExistence type="predicted"/>
<protein>
    <submittedName>
        <fullName evidence="2">Uncharacterized protein</fullName>
    </submittedName>
</protein>
<organism evidence="2 3">
    <name type="scientific">Flavisolibacter tropicus</name>
    <dbReference type="NCBI Taxonomy" id="1492898"/>
    <lineage>
        <taxon>Bacteria</taxon>
        <taxon>Pseudomonadati</taxon>
        <taxon>Bacteroidota</taxon>
        <taxon>Chitinophagia</taxon>
        <taxon>Chitinophagales</taxon>
        <taxon>Chitinophagaceae</taxon>
        <taxon>Flavisolibacter</taxon>
    </lineage>
</organism>
<dbReference type="STRING" id="1492898.SY85_14650"/>